<proteinExistence type="predicted"/>
<feature type="region of interest" description="Disordered" evidence="5">
    <location>
        <begin position="102"/>
        <end position="152"/>
    </location>
</feature>
<dbReference type="InterPro" id="IPR003689">
    <property type="entry name" value="ZIP"/>
</dbReference>
<evidence type="ECO:0000313" key="7">
    <source>
        <dbReference type="EMBL" id="KAK8896944.1"/>
    </source>
</evidence>
<evidence type="ECO:0000256" key="6">
    <source>
        <dbReference type="SAM" id="Phobius"/>
    </source>
</evidence>
<feature type="transmembrane region" description="Helical" evidence="6">
    <location>
        <begin position="12"/>
        <end position="33"/>
    </location>
</feature>
<evidence type="ECO:0000256" key="2">
    <source>
        <dbReference type="ARBA" id="ARBA00022692"/>
    </source>
</evidence>
<feature type="transmembrane region" description="Helical" evidence="6">
    <location>
        <begin position="256"/>
        <end position="274"/>
    </location>
</feature>
<feature type="compositionally biased region" description="Polar residues" evidence="5">
    <location>
        <begin position="110"/>
        <end position="143"/>
    </location>
</feature>
<keyword evidence="3 6" id="KW-1133">Transmembrane helix</keyword>
<name>A0ABR2L0T8_9EUKA</name>
<dbReference type="Pfam" id="PF02535">
    <property type="entry name" value="Zip"/>
    <property type="match status" value="1"/>
</dbReference>
<sequence length="314" mass="35490">MSSDKKINISKWVCAVIITVLSLFGIFLSLWLASRKHVGRLESFSGGIIFASGYVHLLEESTKRIFKNSDIQFPVPGATAVSIFSALTIVLVFTSTVSDEEQENDKEELTASQNNSNLNRKSSYSQNLQHDVNTIDGTDSTGSEENEKVSINSKDKKKSKKIQFLPITNFIIYLIFCLNTFIEGIEMGNIETNSELIKLSVLISTRKIFESFLIGSLLNNNRMNKIVYFILTIIYSLLFLLSFILEYFLHIKIDQVVVGVLQALGSGTFIYLGVTKWVVFFLNRKTWSYLDKFWHLGLFSIATLCIILISIVSK</sequence>
<reference evidence="7 8" key="1">
    <citation type="submission" date="2024-04" db="EMBL/GenBank/DDBJ databases">
        <title>Tritrichomonas musculus Genome.</title>
        <authorList>
            <person name="Alves-Ferreira E."/>
            <person name="Grigg M."/>
            <person name="Lorenzi H."/>
            <person name="Galac M."/>
        </authorList>
    </citation>
    <scope>NUCLEOTIDE SEQUENCE [LARGE SCALE GENOMIC DNA]</scope>
    <source>
        <strain evidence="7 8">EAF2021</strain>
    </source>
</reference>
<evidence type="ECO:0000313" key="8">
    <source>
        <dbReference type="Proteomes" id="UP001470230"/>
    </source>
</evidence>
<keyword evidence="4 6" id="KW-0472">Membrane</keyword>
<evidence type="ECO:0000256" key="3">
    <source>
        <dbReference type="ARBA" id="ARBA00022989"/>
    </source>
</evidence>
<keyword evidence="8" id="KW-1185">Reference proteome</keyword>
<organism evidence="7 8">
    <name type="scientific">Tritrichomonas musculus</name>
    <dbReference type="NCBI Taxonomy" id="1915356"/>
    <lineage>
        <taxon>Eukaryota</taxon>
        <taxon>Metamonada</taxon>
        <taxon>Parabasalia</taxon>
        <taxon>Tritrichomonadida</taxon>
        <taxon>Tritrichomonadidae</taxon>
        <taxon>Tritrichomonas</taxon>
    </lineage>
</organism>
<gene>
    <name evidence="7" type="ORF">M9Y10_014871</name>
</gene>
<keyword evidence="2 6" id="KW-0812">Transmembrane</keyword>
<feature type="transmembrane region" description="Helical" evidence="6">
    <location>
        <begin position="164"/>
        <end position="182"/>
    </location>
</feature>
<dbReference type="PANTHER" id="PTHR11040:SF140">
    <property type="entry name" value="ZRT (ZRT), IRT- (IRT-) LIKE PROTEIN TRANSPORTER"/>
    <property type="match status" value="1"/>
</dbReference>
<evidence type="ECO:0000256" key="4">
    <source>
        <dbReference type="ARBA" id="ARBA00023136"/>
    </source>
</evidence>
<dbReference type="PANTHER" id="PTHR11040">
    <property type="entry name" value="ZINC/IRON TRANSPORTER"/>
    <property type="match status" value="1"/>
</dbReference>
<accession>A0ABR2L0T8</accession>
<dbReference type="EMBL" id="JAPFFF010000002">
    <property type="protein sequence ID" value="KAK8896944.1"/>
    <property type="molecule type" value="Genomic_DNA"/>
</dbReference>
<evidence type="ECO:0008006" key="9">
    <source>
        <dbReference type="Google" id="ProtNLM"/>
    </source>
</evidence>
<evidence type="ECO:0000256" key="1">
    <source>
        <dbReference type="ARBA" id="ARBA00004141"/>
    </source>
</evidence>
<protein>
    <recommendedName>
        <fullName evidence="9">ZIP Zinc transporter family protein</fullName>
    </recommendedName>
</protein>
<evidence type="ECO:0000256" key="5">
    <source>
        <dbReference type="SAM" id="MobiDB-lite"/>
    </source>
</evidence>
<feature type="transmembrane region" description="Helical" evidence="6">
    <location>
        <begin position="294"/>
        <end position="312"/>
    </location>
</feature>
<comment type="caution">
    <text evidence="7">The sequence shown here is derived from an EMBL/GenBank/DDBJ whole genome shotgun (WGS) entry which is preliminary data.</text>
</comment>
<comment type="subcellular location">
    <subcellularLocation>
        <location evidence="1">Membrane</location>
        <topology evidence="1">Multi-pass membrane protein</topology>
    </subcellularLocation>
</comment>
<dbReference type="Proteomes" id="UP001470230">
    <property type="component" value="Unassembled WGS sequence"/>
</dbReference>
<feature type="transmembrane region" description="Helical" evidence="6">
    <location>
        <begin position="226"/>
        <end position="249"/>
    </location>
</feature>
<feature type="transmembrane region" description="Helical" evidence="6">
    <location>
        <begin position="73"/>
        <end position="93"/>
    </location>
</feature>